<dbReference type="GO" id="GO:0009253">
    <property type="term" value="P:peptidoglycan catabolic process"/>
    <property type="evidence" value="ECO:0007669"/>
    <property type="project" value="InterPro"/>
</dbReference>
<evidence type="ECO:0000313" key="5">
    <source>
        <dbReference type="Proteomes" id="UP000001409"/>
    </source>
</evidence>
<dbReference type="Pfam" id="PF01510">
    <property type="entry name" value="Amidase_2"/>
    <property type="match status" value="1"/>
</dbReference>
<sequence length="499" mass="55408">MKILDFSAGPPTAQALKADGVDGVMLYVSPPREPWMTGKSPSRAYLDSLDDAGIKYGFVWQFRKGGSINAGDAGRGYDGGYADAAEALAKLNELRCSAFPVYFAVDWDITLPEWNTRVVNYFKGAVAKLGLNRVGIYGHSRVIHWAMEDKVVAEVALGRVLGWQTRSWSKGVIARDYATLHQHTHDVPGPGGVQVDINEVFHDHWGWRGVPDQRTRPGTTPVQITGVEFPCDITIDTPDSGWRDPHKTQASVIHTTENSDTTPPENVANWQKNPANQSSYNVLVGADATGAKTIRANPDDRRSWSAGEPGNTDAIHLSNVGRAARSRQGWFNNPKQLEQNARWAADQHLRYGRPLVWLEPHDVAAGRRGFTSHGNWFHGRGGPAYRSDPGDHYPHDWVLNRAQELINEGETMSFTDEDRRKLNEIHAELTKKFPSRSAYRTSDDLVDTFAGFVLNVDGRQHEEAVISAAKDTGLTPEQVVEKLREGKNFAQIRKEATDV</sequence>
<organism evidence="4 5">
    <name type="scientific">Corynebacterium efficiens (strain DSM 44549 / YS-314 / AJ 12310 / JCM 11189 / NBRC 100395)</name>
    <dbReference type="NCBI Taxonomy" id="196164"/>
    <lineage>
        <taxon>Bacteria</taxon>
        <taxon>Bacillati</taxon>
        <taxon>Actinomycetota</taxon>
        <taxon>Actinomycetes</taxon>
        <taxon>Mycobacteriales</taxon>
        <taxon>Corynebacteriaceae</taxon>
        <taxon>Corynebacterium</taxon>
    </lineage>
</organism>
<dbReference type="Pfam" id="PF08924">
    <property type="entry name" value="Rv2525c_GlyHyd-like"/>
    <property type="match status" value="1"/>
</dbReference>
<dbReference type="EMBL" id="BA000035">
    <property type="protein sequence ID" value="BAC17671.1"/>
    <property type="molecule type" value="Genomic_DNA"/>
</dbReference>
<dbReference type="Gene3D" id="3.20.20.80">
    <property type="entry name" value="Glycosidases"/>
    <property type="match status" value="1"/>
</dbReference>
<evidence type="ECO:0000259" key="2">
    <source>
        <dbReference type="Pfam" id="PF01510"/>
    </source>
</evidence>
<dbReference type="HOGENOM" id="CLU_042382_0_0_11"/>
<dbReference type="KEGG" id="cef:CE0861"/>
<feature type="domain" description="N-acetylmuramoyl-L-alanine amidase" evidence="2">
    <location>
        <begin position="247"/>
        <end position="354"/>
    </location>
</feature>
<dbReference type="InterPro" id="IPR002502">
    <property type="entry name" value="Amidase_domain"/>
</dbReference>
<dbReference type="SUPFAM" id="SSF55846">
    <property type="entry name" value="N-acetylmuramoyl-L-alanine amidase-like"/>
    <property type="match status" value="1"/>
</dbReference>
<accession>C8NLI6</accession>
<dbReference type="Proteomes" id="UP000001409">
    <property type="component" value="Chromosome"/>
</dbReference>
<name>Q8FRA0_COREF</name>
<dbReference type="InterPro" id="IPR015020">
    <property type="entry name" value="Rv2525c-like_Glyco_Hydro-like"/>
</dbReference>
<dbReference type="OrthoDB" id="4561060at2"/>
<evidence type="ECO:0000259" key="3">
    <source>
        <dbReference type="Pfam" id="PF08924"/>
    </source>
</evidence>
<protein>
    <submittedName>
        <fullName evidence="4">Uncharacterized protein</fullName>
    </submittedName>
</protein>
<keyword evidence="5" id="KW-1185">Reference proteome</keyword>
<dbReference type="RefSeq" id="WP_006769451.1">
    <property type="nucleotide sequence ID" value="NC_004369.1"/>
</dbReference>
<evidence type="ECO:0000256" key="1">
    <source>
        <dbReference type="SAM" id="MobiDB-lite"/>
    </source>
</evidence>
<reference evidence="4 5" key="1">
    <citation type="journal article" date="2003" name="Genome Res.">
        <title>Comparative complete genome sequence analysis of the amino acid replacements responsible for the thermostability of Corynebacterium efficiens.</title>
        <authorList>
            <person name="Nishio Y."/>
            <person name="Nakamura Y."/>
            <person name="Kawarabayasi Y."/>
            <person name="Usuda Y."/>
            <person name="Kimura E."/>
            <person name="Sugimoto S."/>
            <person name="Matsui K."/>
            <person name="Yamagishi A."/>
            <person name="Kikuchi H."/>
            <person name="Ikeo K."/>
            <person name="Gojobori T."/>
        </authorList>
    </citation>
    <scope>NUCLEOTIDE SEQUENCE [LARGE SCALE GENOMIC DNA]</scope>
    <source>
        <strain evidence="5">DSM 44549 / YS-314 / AJ 12310 / JCM 11189 / NBRC 100395</strain>
    </source>
</reference>
<dbReference type="eggNOG" id="COG5632">
    <property type="taxonomic scope" value="Bacteria"/>
</dbReference>
<feature type="region of interest" description="Disordered" evidence="1">
    <location>
        <begin position="296"/>
        <end position="315"/>
    </location>
</feature>
<dbReference type="GO" id="GO:0008745">
    <property type="term" value="F:N-acetylmuramoyl-L-alanine amidase activity"/>
    <property type="evidence" value="ECO:0007669"/>
    <property type="project" value="InterPro"/>
</dbReference>
<evidence type="ECO:0000313" key="4">
    <source>
        <dbReference type="EMBL" id="BAC17671.1"/>
    </source>
</evidence>
<feature type="domain" description="Rv2525c-like glycoside hydrolase-like" evidence="3">
    <location>
        <begin position="14"/>
        <end position="199"/>
    </location>
</feature>
<dbReference type="STRING" id="196164.gene:10741265"/>
<accession>Q8FRA0</accession>
<proteinExistence type="predicted"/>
<dbReference type="AlphaFoldDB" id="Q8FRA0"/>
<dbReference type="Gene3D" id="3.40.80.10">
    <property type="entry name" value="Peptidoglycan recognition protein-like"/>
    <property type="match status" value="1"/>
</dbReference>
<dbReference type="InterPro" id="IPR036505">
    <property type="entry name" value="Amidase/PGRP_sf"/>
</dbReference>